<dbReference type="GO" id="GO:0005886">
    <property type="term" value="C:plasma membrane"/>
    <property type="evidence" value="ECO:0007669"/>
    <property type="project" value="UniProtKB-SubCell"/>
</dbReference>
<sequence>MAITTTTTEAGIKKSAILLMSLGEDHAAAVFQHLDTEDVQKVGLAMTRLHNLTRDQIADVLDEFRLETEQFSSITLDSDAYLRAVLDKAVGSDRASGLFESITESMRKNHKVNGIETLNMLETLEISELIRDEHPQIIATLLIHLDRPKASAVLEVFDERLRQDVMMRIATFGGIQPEALEELMEVLSNLLSGQGIKRNRLGGVRAAAEMLNLMSGTQEQNVIDHVRNQDADLAQRIIDEMFLFENLMDIEDRGIQLLLKDVESETLIIALKGVKLELREKFLRNMSQRAAEILREDLENRGPVRLSQVEAEQKKILQIVRGLADAGQLTLGASKDEQFV</sequence>
<keyword evidence="14" id="KW-0969">Cilium</keyword>
<dbReference type="NCBIfam" id="TIGR00207">
    <property type="entry name" value="fliG"/>
    <property type="match status" value="1"/>
</dbReference>
<dbReference type="GO" id="GO:0006935">
    <property type="term" value="P:chemotaxis"/>
    <property type="evidence" value="ECO:0007669"/>
    <property type="project" value="UniProtKB-KW"/>
</dbReference>
<keyword evidence="7" id="KW-0283">Flagellar rotation</keyword>
<organism evidence="14 15">
    <name type="scientific">Glaciimonas soli</name>
    <dbReference type="NCBI Taxonomy" id="2590999"/>
    <lineage>
        <taxon>Bacteria</taxon>
        <taxon>Pseudomonadati</taxon>
        <taxon>Pseudomonadota</taxon>
        <taxon>Betaproteobacteria</taxon>
        <taxon>Burkholderiales</taxon>
        <taxon>Oxalobacteraceae</taxon>
        <taxon>Glaciimonas</taxon>
    </lineage>
</organism>
<evidence type="ECO:0000256" key="8">
    <source>
        <dbReference type="ARBA" id="ARBA00023136"/>
    </source>
</evidence>
<dbReference type="SUPFAM" id="SSF48029">
    <property type="entry name" value="FliG"/>
    <property type="match status" value="2"/>
</dbReference>
<keyword evidence="9" id="KW-0975">Bacterial flagellum</keyword>
<dbReference type="GO" id="GO:0071973">
    <property type="term" value="P:bacterial-type flagellum-dependent cell motility"/>
    <property type="evidence" value="ECO:0007669"/>
    <property type="project" value="InterPro"/>
</dbReference>
<evidence type="ECO:0000256" key="5">
    <source>
        <dbReference type="ARBA" id="ARBA00022475"/>
    </source>
</evidence>
<dbReference type="PANTHER" id="PTHR30534:SF0">
    <property type="entry name" value="FLAGELLAR MOTOR SWITCH PROTEIN FLIG"/>
    <property type="match status" value="1"/>
</dbReference>
<comment type="similarity">
    <text evidence="3">Belongs to the FliG family.</text>
</comment>
<keyword evidence="14" id="KW-0966">Cell projection</keyword>
<reference evidence="14 15" key="1">
    <citation type="submission" date="2019-10" db="EMBL/GenBank/DDBJ databases">
        <title>Glaciimonas soli sp. nov., a psychrophilic bacterium isolated from the forest soil of a high elevation mountain in Taiwan.</title>
        <authorList>
            <person name="Wang L.-T."/>
            <person name="Shieh W.Y."/>
        </authorList>
    </citation>
    <scope>NUCLEOTIDE SEQUENCE [LARGE SCALE GENOMIC DNA]</scope>
    <source>
        <strain evidence="14 15">GS1</strain>
    </source>
</reference>
<comment type="subcellular location">
    <subcellularLocation>
        <location evidence="1">Bacterial flagellum basal body</location>
    </subcellularLocation>
    <subcellularLocation>
        <location evidence="2">Cell inner membrane</location>
        <topology evidence="2">Peripheral membrane protein</topology>
        <orientation evidence="2">Cytoplasmic side</orientation>
    </subcellularLocation>
</comment>
<evidence type="ECO:0000256" key="4">
    <source>
        <dbReference type="ARBA" id="ARBA00021870"/>
    </source>
</evidence>
<dbReference type="Pfam" id="PF01706">
    <property type="entry name" value="FliG_C"/>
    <property type="match status" value="1"/>
</dbReference>
<feature type="domain" description="Flagellar motor switch protein FliG N-terminal" evidence="13">
    <location>
        <begin position="11"/>
        <end position="108"/>
    </location>
</feature>
<proteinExistence type="inferred from homology"/>
<keyword evidence="14" id="KW-0282">Flagellum</keyword>
<evidence type="ECO:0000256" key="1">
    <source>
        <dbReference type="ARBA" id="ARBA00004117"/>
    </source>
</evidence>
<dbReference type="RefSeq" id="WP_153233020.1">
    <property type="nucleotide sequence ID" value="NZ_WINI01000001.1"/>
</dbReference>
<evidence type="ECO:0000256" key="10">
    <source>
        <dbReference type="ARBA" id="ARBA00025598"/>
    </source>
</evidence>
<dbReference type="Gene3D" id="1.10.220.30">
    <property type="match status" value="3"/>
</dbReference>
<dbReference type="Proteomes" id="UP000451565">
    <property type="component" value="Unassembled WGS sequence"/>
</dbReference>
<dbReference type="AlphaFoldDB" id="A0A843YNT8"/>
<comment type="caution">
    <text evidence="14">The sequence shown here is derived from an EMBL/GenBank/DDBJ whole genome shotgun (WGS) entry which is preliminary data.</text>
</comment>
<protein>
    <recommendedName>
        <fullName evidence="4">Flagellar motor switch protein FliG</fullName>
    </recommendedName>
</protein>
<evidence type="ECO:0000313" key="15">
    <source>
        <dbReference type="Proteomes" id="UP000451565"/>
    </source>
</evidence>
<accession>A0A843YNT8</accession>
<dbReference type="GO" id="GO:0009425">
    <property type="term" value="C:bacterial-type flagellum basal body"/>
    <property type="evidence" value="ECO:0007669"/>
    <property type="project" value="UniProtKB-SubCell"/>
</dbReference>
<dbReference type="PRINTS" id="PR00954">
    <property type="entry name" value="FLGMOTORFLIG"/>
</dbReference>
<evidence type="ECO:0000256" key="9">
    <source>
        <dbReference type="ARBA" id="ARBA00023143"/>
    </source>
</evidence>
<dbReference type="Pfam" id="PF14842">
    <property type="entry name" value="FliG_N"/>
    <property type="match status" value="1"/>
</dbReference>
<dbReference type="InterPro" id="IPR023087">
    <property type="entry name" value="Flg_Motor_Flig_C"/>
</dbReference>
<dbReference type="InterPro" id="IPR032779">
    <property type="entry name" value="FliG_M"/>
</dbReference>
<evidence type="ECO:0000256" key="6">
    <source>
        <dbReference type="ARBA" id="ARBA00022500"/>
    </source>
</evidence>
<dbReference type="OrthoDB" id="9780302at2"/>
<evidence type="ECO:0000259" key="12">
    <source>
        <dbReference type="Pfam" id="PF14841"/>
    </source>
</evidence>
<keyword evidence="6" id="KW-0145">Chemotaxis</keyword>
<comment type="function">
    <text evidence="10">FliG is one of three proteins (FliG, FliN, FliM) that forms the rotor-mounted switch complex (C ring), located at the base of the basal body. This complex interacts with the CheY and CheZ chemotaxis proteins, in addition to contacting components of the motor that determine the direction of flagellar rotation.</text>
</comment>
<dbReference type="Pfam" id="PF14841">
    <property type="entry name" value="FliG_M"/>
    <property type="match status" value="1"/>
</dbReference>
<evidence type="ECO:0000259" key="11">
    <source>
        <dbReference type="Pfam" id="PF01706"/>
    </source>
</evidence>
<evidence type="ECO:0000313" key="14">
    <source>
        <dbReference type="EMBL" id="MQQ99443.1"/>
    </source>
</evidence>
<keyword evidence="5" id="KW-1003">Cell membrane</keyword>
<evidence type="ECO:0000256" key="3">
    <source>
        <dbReference type="ARBA" id="ARBA00010299"/>
    </source>
</evidence>
<dbReference type="GO" id="GO:0003774">
    <property type="term" value="F:cytoskeletal motor activity"/>
    <property type="evidence" value="ECO:0007669"/>
    <property type="project" value="InterPro"/>
</dbReference>
<evidence type="ECO:0000256" key="7">
    <source>
        <dbReference type="ARBA" id="ARBA00022779"/>
    </source>
</evidence>
<feature type="domain" description="Flagellar motor switch protein FliG middle" evidence="12">
    <location>
        <begin position="126"/>
        <end position="195"/>
    </location>
</feature>
<evidence type="ECO:0000256" key="2">
    <source>
        <dbReference type="ARBA" id="ARBA00004515"/>
    </source>
</evidence>
<gene>
    <name evidence="14" type="primary">fliG</name>
    <name evidence="14" type="ORF">GEV47_01930</name>
</gene>
<dbReference type="PIRSF" id="PIRSF003161">
    <property type="entry name" value="FliG"/>
    <property type="match status" value="1"/>
</dbReference>
<dbReference type="InterPro" id="IPR028263">
    <property type="entry name" value="FliG_N"/>
</dbReference>
<name>A0A843YNT8_9BURK</name>
<dbReference type="FunFam" id="1.10.220.30:FF:000001">
    <property type="entry name" value="Flagellar motor switch protein FliG"/>
    <property type="match status" value="1"/>
</dbReference>
<dbReference type="EMBL" id="WINI01000001">
    <property type="protein sequence ID" value="MQQ99443.1"/>
    <property type="molecule type" value="Genomic_DNA"/>
</dbReference>
<dbReference type="InterPro" id="IPR011002">
    <property type="entry name" value="FliG_a-hlx"/>
</dbReference>
<evidence type="ECO:0000259" key="13">
    <source>
        <dbReference type="Pfam" id="PF14842"/>
    </source>
</evidence>
<keyword evidence="8" id="KW-0472">Membrane</keyword>
<dbReference type="PANTHER" id="PTHR30534">
    <property type="entry name" value="FLAGELLAR MOTOR SWITCH PROTEIN FLIG"/>
    <property type="match status" value="1"/>
</dbReference>
<keyword evidence="15" id="KW-1185">Reference proteome</keyword>
<dbReference type="InterPro" id="IPR000090">
    <property type="entry name" value="Flg_Motor_Flig"/>
</dbReference>
<feature type="domain" description="Flagellar motor switch protein FliG C-terminal" evidence="11">
    <location>
        <begin position="225"/>
        <end position="331"/>
    </location>
</feature>